<dbReference type="Gene3D" id="3.60.15.10">
    <property type="entry name" value="Ribonuclease Z/Hydroxyacylglutathione hydrolase-like"/>
    <property type="match status" value="1"/>
</dbReference>
<name>A0A7S2TMP6_9EUKA</name>
<gene>
    <name evidence="1" type="ORF">LSP00402_LOCUS7928</name>
</gene>
<organism evidence="1">
    <name type="scientific">Lotharella oceanica</name>
    <dbReference type="NCBI Taxonomy" id="641309"/>
    <lineage>
        <taxon>Eukaryota</taxon>
        <taxon>Sar</taxon>
        <taxon>Rhizaria</taxon>
        <taxon>Cercozoa</taxon>
        <taxon>Chlorarachniophyceae</taxon>
        <taxon>Lotharella</taxon>
    </lineage>
</organism>
<dbReference type="InterPro" id="IPR036866">
    <property type="entry name" value="RibonucZ/Hydroxyglut_hydro"/>
</dbReference>
<sequence>MIHEATYSNDLAKNVAKYGHSTAGMAGRFAQETRSKTLVLTHISSRFNDPRYDEKELNPMTEALLKQAQEGAIEAGRKEDEQKGGVLPTRVLVAHDFLELERTAEDQFVPVEVAES</sequence>
<protein>
    <submittedName>
        <fullName evidence="1">Uncharacterized protein</fullName>
    </submittedName>
</protein>
<dbReference type="AlphaFoldDB" id="A0A7S2TMP6"/>
<evidence type="ECO:0000313" key="1">
    <source>
        <dbReference type="EMBL" id="CAD9759973.1"/>
    </source>
</evidence>
<dbReference type="GO" id="GO:0005634">
    <property type="term" value="C:nucleus"/>
    <property type="evidence" value="ECO:0007669"/>
    <property type="project" value="TreeGrafter"/>
</dbReference>
<dbReference type="EMBL" id="HBHP01012771">
    <property type="protein sequence ID" value="CAD9759973.1"/>
    <property type="molecule type" value="Transcribed_RNA"/>
</dbReference>
<dbReference type="PANTHER" id="PTHR46018">
    <property type="entry name" value="ZINC PHOSPHODIESTERASE ELAC PROTEIN 1"/>
    <property type="match status" value="1"/>
</dbReference>
<dbReference type="SUPFAM" id="SSF56281">
    <property type="entry name" value="Metallo-hydrolase/oxidoreductase"/>
    <property type="match status" value="1"/>
</dbReference>
<reference evidence="1" key="1">
    <citation type="submission" date="2021-01" db="EMBL/GenBank/DDBJ databases">
        <authorList>
            <person name="Corre E."/>
            <person name="Pelletier E."/>
            <person name="Niang G."/>
            <person name="Scheremetjew M."/>
            <person name="Finn R."/>
            <person name="Kale V."/>
            <person name="Holt S."/>
            <person name="Cochrane G."/>
            <person name="Meng A."/>
            <person name="Brown T."/>
            <person name="Cohen L."/>
        </authorList>
    </citation>
    <scope>NUCLEOTIDE SEQUENCE</scope>
    <source>
        <strain evidence="1">CCMP622</strain>
    </source>
</reference>
<dbReference type="PANTHER" id="PTHR46018:SF2">
    <property type="entry name" value="ZINC PHOSPHODIESTERASE ELAC PROTEIN 1"/>
    <property type="match status" value="1"/>
</dbReference>
<dbReference type="GO" id="GO:0042781">
    <property type="term" value="F:3'-tRNA processing endoribonuclease activity"/>
    <property type="evidence" value="ECO:0007669"/>
    <property type="project" value="TreeGrafter"/>
</dbReference>
<proteinExistence type="predicted"/>
<accession>A0A7S2TMP6</accession>